<gene>
    <name evidence="2" type="ORF">yc1106_01927</name>
</gene>
<sequence length="599" mass="67624">MANHSRVPHRGIPAEEFIVKDGKTYYPFSGPLNHIDEDVQYHKHKKWGFLIYRCDYSSDEAWAKFLSNLNWEVENQLKIFKAEHLWDTMEMTPKEDKKVLDGATVDQVRNIFTEWVRSDEARAEINDGPCGAFTYPRHTFCVHVDADVLDSVVNRAPQPPTWDRRHIAYANLVQLRHEDFAEELGIPVQDFTNNDEEDEEEDDASEYGDLNFVKVPLSYLGPESYNELYSWSNFEHTPMVLKMSETYSSNPQTVPLECSVVTTTAPENNADTMGCNTTWMSSPPAIDNACAPRLEKPVVIPRMDISGRLSAPLPFMRAYSPELRPHGINEGDFVGFIDNLAVAQAPPAPLQILNVAGTAVGFVPHHWATFAGAGMNVAAGVGTAAVSYGRTRYFLEKANREYFAPRRLYVSICKYQELVEKLPISSHAAVLCEKDLEAGINSIRERCMSALQPYIASLSFDVPHPSGEHNILDRIAVKGIERKRRKQERKSREDGYSSDSSSSSSSGSSSDETKAKRKAARRVRKIESKAKKDTRKHPTRAAEIEEDRAQKLDKVRGELVRKADKGTKRLSKRSKKDLEKVKRLEFIVVEALGEQQVTT</sequence>
<feature type="compositionally biased region" description="Basic and acidic residues" evidence="1">
    <location>
        <begin position="540"/>
        <end position="551"/>
    </location>
</feature>
<dbReference type="Proteomes" id="UP001056012">
    <property type="component" value="Chromosome 2"/>
</dbReference>
<dbReference type="OrthoDB" id="3694430at2759"/>
<organism evidence="2 3">
    <name type="scientific">Curvularia clavata</name>
    <dbReference type="NCBI Taxonomy" id="95742"/>
    <lineage>
        <taxon>Eukaryota</taxon>
        <taxon>Fungi</taxon>
        <taxon>Dikarya</taxon>
        <taxon>Ascomycota</taxon>
        <taxon>Pezizomycotina</taxon>
        <taxon>Dothideomycetes</taxon>
        <taxon>Pleosporomycetidae</taxon>
        <taxon>Pleosporales</taxon>
        <taxon>Pleosporineae</taxon>
        <taxon>Pleosporaceae</taxon>
        <taxon>Curvularia</taxon>
    </lineage>
</organism>
<evidence type="ECO:0000313" key="2">
    <source>
        <dbReference type="EMBL" id="USP74653.1"/>
    </source>
</evidence>
<reference evidence="2" key="1">
    <citation type="submission" date="2021-12" db="EMBL/GenBank/DDBJ databases">
        <title>Curvularia clavata genome.</title>
        <authorList>
            <person name="Cao Y."/>
        </authorList>
    </citation>
    <scope>NUCLEOTIDE SEQUENCE</scope>
    <source>
        <strain evidence="2">Yc1106</strain>
    </source>
</reference>
<name>A0A9Q8Z5F6_CURCL</name>
<feature type="compositionally biased region" description="Basic residues" evidence="1">
    <location>
        <begin position="515"/>
        <end position="524"/>
    </location>
</feature>
<dbReference type="VEuPathDB" id="FungiDB:yc1106_01927"/>
<dbReference type="InterPro" id="IPR053221">
    <property type="entry name" value="Burnettramic_acid_biosynth"/>
</dbReference>
<feature type="region of interest" description="Disordered" evidence="1">
    <location>
        <begin position="482"/>
        <end position="551"/>
    </location>
</feature>
<accession>A0A9Q8Z5F6</accession>
<dbReference type="PANTHER" id="PTHR38887">
    <property type="entry name" value="CHROMOSOME 21, WHOLE GENOME SHOTGUN SEQUENCE"/>
    <property type="match status" value="1"/>
</dbReference>
<protein>
    <submittedName>
        <fullName evidence="2">Uncharacterized protein</fullName>
    </submittedName>
</protein>
<proteinExistence type="predicted"/>
<dbReference type="AlphaFoldDB" id="A0A9Q8Z5F6"/>
<dbReference type="EMBL" id="CP089275">
    <property type="protein sequence ID" value="USP74653.1"/>
    <property type="molecule type" value="Genomic_DNA"/>
</dbReference>
<evidence type="ECO:0000256" key="1">
    <source>
        <dbReference type="SAM" id="MobiDB-lite"/>
    </source>
</evidence>
<dbReference type="PANTHER" id="PTHR38887:SF1">
    <property type="entry name" value="RAS MODIFICATION PROTEIN ERF4"/>
    <property type="match status" value="1"/>
</dbReference>
<feature type="compositionally biased region" description="Low complexity" evidence="1">
    <location>
        <begin position="497"/>
        <end position="510"/>
    </location>
</feature>
<keyword evidence="3" id="KW-1185">Reference proteome</keyword>
<evidence type="ECO:0000313" key="3">
    <source>
        <dbReference type="Proteomes" id="UP001056012"/>
    </source>
</evidence>